<keyword evidence="1" id="KW-0812">Transmembrane</keyword>
<reference evidence="3" key="2">
    <citation type="submission" date="2020-08" db="EMBL/GenBank/DDBJ databases">
        <authorList>
            <person name="Kikuchi T."/>
        </authorList>
    </citation>
    <scope>NUCLEOTIDE SEQUENCE</scope>
    <source>
        <strain evidence="2">Ka4C1</strain>
    </source>
</reference>
<protein>
    <submittedName>
        <fullName evidence="2">(pine wood nematode) hypothetical protein</fullName>
    </submittedName>
</protein>
<name>A0A1I7SVP8_BURXY</name>
<dbReference type="OrthoDB" id="5792269at2759"/>
<proteinExistence type="predicted"/>
<feature type="transmembrane region" description="Helical" evidence="1">
    <location>
        <begin position="20"/>
        <end position="41"/>
    </location>
</feature>
<evidence type="ECO:0000313" key="6">
    <source>
        <dbReference type="WBParaSite" id="BXY_1712600.1"/>
    </source>
</evidence>
<reference evidence="6" key="1">
    <citation type="submission" date="2016-11" db="UniProtKB">
        <authorList>
            <consortium name="WormBaseParasite"/>
        </authorList>
    </citation>
    <scope>IDENTIFICATION</scope>
</reference>
<keyword evidence="5" id="KW-1185">Reference proteome</keyword>
<dbReference type="Proteomes" id="UP000659654">
    <property type="component" value="Unassembled WGS sequence"/>
</dbReference>
<keyword evidence="1" id="KW-1133">Transmembrane helix</keyword>
<feature type="transmembrane region" description="Helical" evidence="1">
    <location>
        <begin position="88"/>
        <end position="110"/>
    </location>
</feature>
<dbReference type="SMR" id="A0A1I7SVP8"/>
<dbReference type="Proteomes" id="UP000582659">
    <property type="component" value="Unassembled WGS sequence"/>
</dbReference>
<organism evidence="4 6">
    <name type="scientific">Bursaphelenchus xylophilus</name>
    <name type="common">Pinewood nematode worm</name>
    <name type="synonym">Aphelenchoides xylophilus</name>
    <dbReference type="NCBI Taxonomy" id="6326"/>
    <lineage>
        <taxon>Eukaryota</taxon>
        <taxon>Metazoa</taxon>
        <taxon>Ecdysozoa</taxon>
        <taxon>Nematoda</taxon>
        <taxon>Chromadorea</taxon>
        <taxon>Rhabditida</taxon>
        <taxon>Tylenchina</taxon>
        <taxon>Tylenchomorpha</taxon>
        <taxon>Aphelenchoidea</taxon>
        <taxon>Aphelenchoididae</taxon>
        <taxon>Bursaphelenchus</taxon>
    </lineage>
</organism>
<dbReference type="AlphaFoldDB" id="A0A1I7SVP8"/>
<evidence type="ECO:0000256" key="1">
    <source>
        <dbReference type="SAM" id="Phobius"/>
    </source>
</evidence>
<dbReference type="Proteomes" id="UP000095284">
    <property type="component" value="Unplaced"/>
</dbReference>
<evidence type="ECO:0000313" key="2">
    <source>
        <dbReference type="EMBL" id="CAD5215831.1"/>
    </source>
</evidence>
<sequence length="142" mass="15536">MILVGAGKTKEGASISGSWFFWLTIILQFIFMVVVCVVFMFEVENLLTMGRDAWPVLEIGYSGAFFCATVIDMFIVGSWNKSGVDGTFLAAALFLLLLALLHGFAGFMMFRIWRGFVRSGASQNPTTPNIQPGDVGNMHPGV</sequence>
<evidence type="ECO:0000313" key="4">
    <source>
        <dbReference type="Proteomes" id="UP000095284"/>
    </source>
</evidence>
<accession>A0A1I7SVP8</accession>
<dbReference type="EMBL" id="CAJFCV020000002">
    <property type="protein sequence ID" value="CAG9098052.1"/>
    <property type="molecule type" value="Genomic_DNA"/>
</dbReference>
<dbReference type="WBParaSite" id="BXY_1712600.1">
    <property type="protein sequence ID" value="BXY_1712600.1"/>
    <property type="gene ID" value="BXY_1712600"/>
</dbReference>
<gene>
    <name evidence="2" type="ORF">BXYJ_LOCUS4226</name>
</gene>
<evidence type="ECO:0000313" key="3">
    <source>
        <dbReference type="EMBL" id="CAG9098052.1"/>
    </source>
</evidence>
<dbReference type="EMBL" id="CAJFDI010000002">
    <property type="protein sequence ID" value="CAD5215831.1"/>
    <property type="molecule type" value="Genomic_DNA"/>
</dbReference>
<evidence type="ECO:0000313" key="5">
    <source>
        <dbReference type="Proteomes" id="UP000659654"/>
    </source>
</evidence>
<feature type="transmembrane region" description="Helical" evidence="1">
    <location>
        <begin position="53"/>
        <end position="76"/>
    </location>
</feature>
<keyword evidence="1" id="KW-0472">Membrane</keyword>